<dbReference type="Pfam" id="PF01546">
    <property type="entry name" value="Peptidase_M20"/>
    <property type="match status" value="1"/>
</dbReference>
<dbReference type="PANTHER" id="PTHR43808:SF31">
    <property type="entry name" value="N-ACETYL-L-CITRULLINE DEACETYLASE"/>
    <property type="match status" value="1"/>
</dbReference>
<organism evidence="9 10">
    <name type="scientific">Youngiibacter fragilis 232.1</name>
    <dbReference type="NCBI Taxonomy" id="994573"/>
    <lineage>
        <taxon>Bacteria</taxon>
        <taxon>Bacillati</taxon>
        <taxon>Bacillota</taxon>
        <taxon>Clostridia</taxon>
        <taxon>Eubacteriales</taxon>
        <taxon>Clostridiaceae</taxon>
        <taxon>Youngiibacter</taxon>
    </lineage>
</organism>
<dbReference type="GO" id="GO:0006526">
    <property type="term" value="P:L-arginine biosynthetic process"/>
    <property type="evidence" value="ECO:0007669"/>
    <property type="project" value="TreeGrafter"/>
</dbReference>
<evidence type="ECO:0000256" key="1">
    <source>
        <dbReference type="ARBA" id="ARBA00001947"/>
    </source>
</evidence>
<dbReference type="Gene3D" id="3.30.70.360">
    <property type="match status" value="2"/>
</dbReference>
<dbReference type="InterPro" id="IPR036264">
    <property type="entry name" value="Bact_exopeptidase_dim_dom"/>
</dbReference>
<comment type="cofactor">
    <cofactor evidence="1">
        <name>Zn(2+)</name>
        <dbReference type="ChEBI" id="CHEBI:29105"/>
    </cofactor>
</comment>
<dbReference type="SUPFAM" id="SSF55031">
    <property type="entry name" value="Bacterial exopeptidase dimerisation domain"/>
    <property type="match status" value="1"/>
</dbReference>
<evidence type="ECO:0008006" key="11">
    <source>
        <dbReference type="Google" id="ProtNLM"/>
    </source>
</evidence>
<comment type="similarity">
    <text evidence="2">Belongs to the peptidase M20A family.</text>
</comment>
<dbReference type="PATRIC" id="fig|994573.3.peg.3134"/>
<dbReference type="SUPFAM" id="SSF53187">
    <property type="entry name" value="Zn-dependent exopeptidases"/>
    <property type="match status" value="1"/>
</dbReference>
<gene>
    <name evidence="9" type="ORF">T472_0216560</name>
</gene>
<keyword evidence="6" id="KW-0862">Zinc</keyword>
<sequence>MRMENGNFVRDYFKAEFEEEKKDILETIGKLVAVPSVRDETTAGASSPFGEGIRKAFDEIISFAKGSGLAWKDLDGYALHVEIGEGDEVVGILAHADVVAAGDISFWNTDPFTATVKDGFMYGRGINDDKAAIAGVLHLMKLIKESGWNPKKRIRLIVGGADETAWECMEHYLSKEQEPAAAFSPDCDFPVVNCEKGIIRGVLKGKVRHETGVHSALLDISSEESFDNMLHRIKVKIAGDEMTDPILTHAGFIQSEGALEKTYETGKVQSRNPQRSVNAAFSMQEELRQLYPYDPVVEEVSSFIRKWFPDLPYGDSIGIAHSDEETGRLSMALCHLNLKDGELKAGFDIRYPNGVDEEGLVERLRELAEADGLDLEIVKIRRRLYHSPESELVSKLLDSYESVTGIRPKPVTKGGASYSRALRNCVGFGPTFPGEVPDSHGPNEKIDLQSFFKALEIYFEAILRLGSG</sequence>
<dbReference type="GO" id="GO:0006508">
    <property type="term" value="P:proteolysis"/>
    <property type="evidence" value="ECO:0007669"/>
    <property type="project" value="UniProtKB-KW"/>
</dbReference>
<evidence type="ECO:0000256" key="4">
    <source>
        <dbReference type="ARBA" id="ARBA00022723"/>
    </source>
</evidence>
<dbReference type="InterPro" id="IPR001261">
    <property type="entry name" value="ArgE/DapE_CS"/>
</dbReference>
<accession>V7I2V3</accession>
<dbReference type="GO" id="GO:0008777">
    <property type="term" value="F:acetylornithine deacetylase activity"/>
    <property type="evidence" value="ECO:0007669"/>
    <property type="project" value="TreeGrafter"/>
</dbReference>
<keyword evidence="10" id="KW-1185">Reference proteome</keyword>
<dbReference type="EMBL" id="AXUN02000208">
    <property type="protein sequence ID" value="ETA79524.1"/>
    <property type="molecule type" value="Genomic_DNA"/>
</dbReference>
<dbReference type="GO" id="GO:0016805">
    <property type="term" value="F:dipeptidase activity"/>
    <property type="evidence" value="ECO:0007669"/>
    <property type="project" value="UniProtKB-KW"/>
</dbReference>
<dbReference type="AlphaFoldDB" id="V7I2V3"/>
<dbReference type="Proteomes" id="UP000017747">
    <property type="component" value="Unassembled WGS sequence"/>
</dbReference>
<keyword evidence="7" id="KW-0224">Dipeptidase</keyword>
<dbReference type="PROSITE" id="PS00758">
    <property type="entry name" value="ARGE_DAPE_CPG2_1"/>
    <property type="match status" value="1"/>
</dbReference>
<keyword evidence="4" id="KW-0479">Metal-binding</keyword>
<evidence type="ECO:0000256" key="8">
    <source>
        <dbReference type="ARBA" id="ARBA00023049"/>
    </source>
</evidence>
<evidence type="ECO:0000256" key="7">
    <source>
        <dbReference type="ARBA" id="ARBA00022997"/>
    </source>
</evidence>
<dbReference type="InterPro" id="IPR010964">
    <property type="entry name" value="M20A_pepV-rel"/>
</dbReference>
<dbReference type="NCBIfam" id="TIGR01887">
    <property type="entry name" value="dipeptidaselike"/>
    <property type="match status" value="1"/>
</dbReference>
<evidence type="ECO:0000256" key="6">
    <source>
        <dbReference type="ARBA" id="ARBA00022833"/>
    </source>
</evidence>
<evidence type="ECO:0000256" key="3">
    <source>
        <dbReference type="ARBA" id="ARBA00022670"/>
    </source>
</evidence>
<reference evidence="9 10" key="1">
    <citation type="journal article" date="2014" name="Genome Announc.">
        <title>Genome Sequence of Youngiibacter fragilis, the Type Strain of the Genus Youngiibacter.</title>
        <authorList>
            <person name="Wawrik C.B."/>
            <person name="Callaghan A.V."/>
            <person name="Stamps B.W."/>
            <person name="Wawrik B."/>
        </authorList>
    </citation>
    <scope>NUCLEOTIDE SEQUENCE [LARGE SCALE GENOMIC DNA]</scope>
    <source>
        <strain evidence="9 10">232.1</strain>
    </source>
</reference>
<dbReference type="OrthoDB" id="9761532at2"/>
<dbReference type="InterPro" id="IPR002933">
    <property type="entry name" value="Peptidase_M20"/>
</dbReference>
<keyword evidence="8" id="KW-0482">Metalloprotease</keyword>
<dbReference type="Gene3D" id="3.40.630.10">
    <property type="entry name" value="Zn peptidases"/>
    <property type="match status" value="1"/>
</dbReference>
<dbReference type="InterPro" id="IPR050072">
    <property type="entry name" value="Peptidase_M20A"/>
</dbReference>
<evidence type="ECO:0000313" key="10">
    <source>
        <dbReference type="Proteomes" id="UP000017747"/>
    </source>
</evidence>
<keyword evidence="3" id="KW-0645">Protease</keyword>
<protein>
    <recommendedName>
        <fullName evidence="11">Dipeptidase</fullName>
    </recommendedName>
</protein>
<dbReference type="GO" id="GO:0008237">
    <property type="term" value="F:metallopeptidase activity"/>
    <property type="evidence" value="ECO:0007669"/>
    <property type="project" value="UniProtKB-KW"/>
</dbReference>
<dbReference type="eggNOG" id="COG0624">
    <property type="taxonomic scope" value="Bacteria"/>
</dbReference>
<dbReference type="STRING" id="994573.T472_0216560"/>
<dbReference type="PANTHER" id="PTHR43808">
    <property type="entry name" value="ACETYLORNITHINE DEACETYLASE"/>
    <property type="match status" value="1"/>
</dbReference>
<name>V7I2V3_9CLOT</name>
<comment type="caution">
    <text evidence="9">The sequence shown here is derived from an EMBL/GenBank/DDBJ whole genome shotgun (WGS) entry which is preliminary data.</text>
</comment>
<dbReference type="GO" id="GO:0008270">
    <property type="term" value="F:zinc ion binding"/>
    <property type="evidence" value="ECO:0007669"/>
    <property type="project" value="InterPro"/>
</dbReference>
<evidence type="ECO:0000256" key="5">
    <source>
        <dbReference type="ARBA" id="ARBA00022801"/>
    </source>
</evidence>
<proteinExistence type="inferred from homology"/>
<evidence type="ECO:0000313" key="9">
    <source>
        <dbReference type="EMBL" id="ETA79524.1"/>
    </source>
</evidence>
<evidence type="ECO:0000256" key="2">
    <source>
        <dbReference type="ARBA" id="ARBA00006247"/>
    </source>
</evidence>
<keyword evidence="5" id="KW-0378">Hydrolase</keyword>